<evidence type="ECO:0000256" key="3">
    <source>
        <dbReference type="ARBA" id="ARBA00023295"/>
    </source>
</evidence>
<dbReference type="STRING" id="225164.V4ANQ5"/>
<dbReference type="InterPro" id="IPR017853">
    <property type="entry name" value="GH"/>
</dbReference>
<accession>V4ANQ5</accession>
<dbReference type="Proteomes" id="UP000030746">
    <property type="component" value="Unassembled WGS sequence"/>
</dbReference>
<dbReference type="Gene3D" id="3.10.50.10">
    <property type="match status" value="1"/>
</dbReference>
<keyword evidence="8" id="KW-1185">Reference proteome</keyword>
<feature type="domain" description="GH18" evidence="6">
    <location>
        <begin position="21"/>
        <end position="387"/>
    </location>
</feature>
<evidence type="ECO:0000313" key="7">
    <source>
        <dbReference type="EMBL" id="ESO96380.1"/>
    </source>
</evidence>
<dbReference type="GO" id="GO:0005576">
    <property type="term" value="C:extracellular region"/>
    <property type="evidence" value="ECO:0007669"/>
    <property type="project" value="TreeGrafter"/>
</dbReference>
<dbReference type="OMA" id="CEFINSE"/>
<dbReference type="AlphaFoldDB" id="V4ANQ5"/>
<dbReference type="GO" id="GO:0006032">
    <property type="term" value="P:chitin catabolic process"/>
    <property type="evidence" value="ECO:0007669"/>
    <property type="project" value="TreeGrafter"/>
</dbReference>
<dbReference type="HOGENOM" id="CLU_002833_3_1_1"/>
<name>V4ANQ5_LOTGI</name>
<dbReference type="PANTHER" id="PTHR11177:SF317">
    <property type="entry name" value="CHITINASE 12-RELATED"/>
    <property type="match status" value="1"/>
</dbReference>
<dbReference type="InterPro" id="IPR050314">
    <property type="entry name" value="Glycosyl_Hydrlase_18"/>
</dbReference>
<dbReference type="SUPFAM" id="SSF54556">
    <property type="entry name" value="Chitinase insertion domain"/>
    <property type="match status" value="1"/>
</dbReference>
<proteinExistence type="inferred from homology"/>
<dbReference type="CTD" id="20247377"/>
<dbReference type="PROSITE" id="PS01095">
    <property type="entry name" value="GH18_1"/>
    <property type="match status" value="1"/>
</dbReference>
<dbReference type="SUPFAM" id="SSF51445">
    <property type="entry name" value="(Trans)glycosidases"/>
    <property type="match status" value="1"/>
</dbReference>
<dbReference type="InterPro" id="IPR029070">
    <property type="entry name" value="Chitinase_insertion_sf"/>
</dbReference>
<organism evidence="7 8">
    <name type="scientific">Lottia gigantea</name>
    <name type="common">Giant owl limpet</name>
    <dbReference type="NCBI Taxonomy" id="225164"/>
    <lineage>
        <taxon>Eukaryota</taxon>
        <taxon>Metazoa</taxon>
        <taxon>Spiralia</taxon>
        <taxon>Lophotrochozoa</taxon>
        <taxon>Mollusca</taxon>
        <taxon>Gastropoda</taxon>
        <taxon>Patellogastropoda</taxon>
        <taxon>Lottioidea</taxon>
        <taxon>Lottiidae</taxon>
        <taxon>Lottia</taxon>
    </lineage>
</organism>
<dbReference type="Gene3D" id="3.20.20.80">
    <property type="entry name" value="Glycosidases"/>
    <property type="match status" value="1"/>
</dbReference>
<sequence length="434" mass="49784">MNPLKPIFTWLCIVSTIGADFVSLCYFTNWAFERPESDARFSHKNIDPYLCSHLIYAFVDIDPTDLVLSSKSQHEESKYKEFNNLKTKNKDLRTLVSVGGQNAKSKQFAAVSSNIQNIHHFVKTSAKFLRDRGFDGLDLDWEYPTRNTKEQFTILVKELRKEFDEEAIDSGKERLIITIAVPAGRARILDGYQPEELAKYVDYFNVMAYDYFGPWNRISGFNSPLYPRDSDTRFSPELNMQWTVEQWIRLKVPKEKIVVGMTGAGASFILNDTDSHGVGAKVDGGAEPGRLYKFEGRLVYPEICELEQNGGTVVFDTEQKVPYLYKDDLWVGYDNPKSIKAKVKWMIIEGYGGAMFWSLDFDDFSGKFCKKDKFPLLKAMQLEISKYTKKPVYTEHPKEVFGRDVENYGFRSVQSCVTLVVFALCVACIPFKFV</sequence>
<keyword evidence="3 4" id="KW-0326">Glycosidase</keyword>
<evidence type="ECO:0000256" key="4">
    <source>
        <dbReference type="RuleBase" id="RU000489"/>
    </source>
</evidence>
<dbReference type="PANTHER" id="PTHR11177">
    <property type="entry name" value="CHITINASE"/>
    <property type="match status" value="1"/>
</dbReference>
<dbReference type="RefSeq" id="XP_009052926.1">
    <property type="nucleotide sequence ID" value="XM_009054678.1"/>
</dbReference>
<dbReference type="GO" id="GO:0004568">
    <property type="term" value="F:chitinase activity"/>
    <property type="evidence" value="ECO:0007669"/>
    <property type="project" value="UniProtKB-ARBA"/>
</dbReference>
<comment type="similarity">
    <text evidence="5">Belongs to the glycosyl hydrolase 18 family.</text>
</comment>
<keyword evidence="2" id="KW-1015">Disulfide bond</keyword>
<dbReference type="InterPro" id="IPR011583">
    <property type="entry name" value="Chitinase_II/V-like_cat"/>
</dbReference>
<dbReference type="GO" id="GO:0008061">
    <property type="term" value="F:chitin binding"/>
    <property type="evidence" value="ECO:0007669"/>
    <property type="project" value="InterPro"/>
</dbReference>
<protein>
    <recommendedName>
        <fullName evidence="6">GH18 domain-containing protein</fullName>
    </recommendedName>
</protein>
<evidence type="ECO:0000259" key="6">
    <source>
        <dbReference type="PROSITE" id="PS51910"/>
    </source>
</evidence>
<dbReference type="PROSITE" id="PS51910">
    <property type="entry name" value="GH18_2"/>
    <property type="match status" value="1"/>
</dbReference>
<dbReference type="InterPro" id="IPR001579">
    <property type="entry name" value="Glyco_hydro_18_chit_AS"/>
</dbReference>
<dbReference type="Pfam" id="PF00704">
    <property type="entry name" value="Glyco_hydro_18"/>
    <property type="match status" value="1"/>
</dbReference>
<reference evidence="7 8" key="1">
    <citation type="journal article" date="2013" name="Nature">
        <title>Insights into bilaterian evolution from three spiralian genomes.</title>
        <authorList>
            <person name="Simakov O."/>
            <person name="Marletaz F."/>
            <person name="Cho S.J."/>
            <person name="Edsinger-Gonzales E."/>
            <person name="Havlak P."/>
            <person name="Hellsten U."/>
            <person name="Kuo D.H."/>
            <person name="Larsson T."/>
            <person name="Lv J."/>
            <person name="Arendt D."/>
            <person name="Savage R."/>
            <person name="Osoegawa K."/>
            <person name="de Jong P."/>
            <person name="Grimwood J."/>
            <person name="Chapman J.A."/>
            <person name="Shapiro H."/>
            <person name="Aerts A."/>
            <person name="Otillar R.P."/>
            <person name="Terry A.Y."/>
            <person name="Boore J.L."/>
            <person name="Grigoriev I.V."/>
            <person name="Lindberg D.R."/>
            <person name="Seaver E.C."/>
            <person name="Weisblat D.A."/>
            <person name="Putnam N.H."/>
            <person name="Rokhsar D.S."/>
        </authorList>
    </citation>
    <scope>NUCLEOTIDE SEQUENCE [LARGE SCALE GENOMIC DNA]</scope>
</reference>
<gene>
    <name evidence="7" type="ORF">LOTGIDRAFT_227027</name>
</gene>
<dbReference type="InterPro" id="IPR001223">
    <property type="entry name" value="Glyco_hydro18_cat"/>
</dbReference>
<evidence type="ECO:0000313" key="8">
    <source>
        <dbReference type="Proteomes" id="UP000030746"/>
    </source>
</evidence>
<dbReference type="EMBL" id="KB201460">
    <property type="protein sequence ID" value="ESO96380.1"/>
    <property type="molecule type" value="Genomic_DNA"/>
</dbReference>
<evidence type="ECO:0000256" key="2">
    <source>
        <dbReference type="ARBA" id="ARBA00023157"/>
    </source>
</evidence>
<dbReference type="GO" id="GO:0005975">
    <property type="term" value="P:carbohydrate metabolic process"/>
    <property type="evidence" value="ECO:0007669"/>
    <property type="project" value="InterPro"/>
</dbReference>
<keyword evidence="1 4" id="KW-0378">Hydrolase</keyword>
<evidence type="ECO:0000256" key="1">
    <source>
        <dbReference type="ARBA" id="ARBA00022801"/>
    </source>
</evidence>
<dbReference type="GeneID" id="20247377"/>
<dbReference type="FunFam" id="3.10.50.10:FF:000001">
    <property type="entry name" value="Chitinase 3-like 1"/>
    <property type="match status" value="1"/>
</dbReference>
<evidence type="ECO:0000256" key="5">
    <source>
        <dbReference type="RuleBase" id="RU004453"/>
    </source>
</evidence>
<dbReference type="OrthoDB" id="76388at2759"/>
<dbReference type="SMART" id="SM00636">
    <property type="entry name" value="Glyco_18"/>
    <property type="match status" value="1"/>
</dbReference>
<dbReference type="KEGG" id="lgi:LOTGIDRAFT_227027"/>